<evidence type="ECO:0000256" key="1">
    <source>
        <dbReference type="SAM" id="MobiDB-lite"/>
    </source>
</evidence>
<dbReference type="Gene3D" id="3.30.720.50">
    <property type="match status" value="1"/>
</dbReference>
<name>A0AA36JHZ6_9DINO</name>
<accession>A0AA36JHZ6</accession>
<dbReference type="PROSITE" id="PS50918">
    <property type="entry name" value="WWE"/>
    <property type="match status" value="1"/>
</dbReference>
<gene>
    <name evidence="3" type="ORF">EVOR1521_LOCUS28503</name>
</gene>
<organism evidence="3 4">
    <name type="scientific">Effrenium voratum</name>
    <dbReference type="NCBI Taxonomy" id="2562239"/>
    <lineage>
        <taxon>Eukaryota</taxon>
        <taxon>Sar</taxon>
        <taxon>Alveolata</taxon>
        <taxon>Dinophyceae</taxon>
        <taxon>Suessiales</taxon>
        <taxon>Symbiodiniaceae</taxon>
        <taxon>Effrenium</taxon>
    </lineage>
</organism>
<dbReference type="Pfam" id="PF09409">
    <property type="entry name" value="PUB"/>
    <property type="match status" value="1"/>
</dbReference>
<feature type="domain" description="WWE" evidence="2">
    <location>
        <begin position="1"/>
        <end position="72"/>
    </location>
</feature>
<evidence type="ECO:0000259" key="2">
    <source>
        <dbReference type="PROSITE" id="PS50918"/>
    </source>
</evidence>
<dbReference type="Proteomes" id="UP001178507">
    <property type="component" value="Unassembled WGS sequence"/>
</dbReference>
<dbReference type="Pfam" id="PF02825">
    <property type="entry name" value="WWE"/>
    <property type="match status" value="1"/>
</dbReference>
<comment type="caution">
    <text evidence="3">The sequence shown here is derived from an EMBL/GenBank/DDBJ whole genome shotgun (WGS) entry which is preliminary data.</text>
</comment>
<dbReference type="SUPFAM" id="SSF117839">
    <property type="entry name" value="WWE domain"/>
    <property type="match status" value="1"/>
</dbReference>
<dbReference type="SMART" id="SM00580">
    <property type="entry name" value="PUG"/>
    <property type="match status" value="1"/>
</dbReference>
<dbReference type="Gene3D" id="1.20.58.2190">
    <property type="match status" value="1"/>
</dbReference>
<dbReference type="SUPFAM" id="SSF143503">
    <property type="entry name" value="PUG domain-like"/>
    <property type="match status" value="1"/>
</dbReference>
<feature type="region of interest" description="Disordered" evidence="1">
    <location>
        <begin position="297"/>
        <end position="386"/>
    </location>
</feature>
<dbReference type="InterPro" id="IPR004170">
    <property type="entry name" value="WWE_dom"/>
</dbReference>
<dbReference type="CDD" id="cd09212">
    <property type="entry name" value="PUB"/>
    <property type="match status" value="1"/>
</dbReference>
<dbReference type="InterPro" id="IPR018997">
    <property type="entry name" value="PUB_domain"/>
</dbReference>
<feature type="region of interest" description="Disordered" evidence="1">
    <location>
        <begin position="200"/>
        <end position="227"/>
    </location>
</feature>
<evidence type="ECO:0000313" key="3">
    <source>
        <dbReference type="EMBL" id="CAJ1406563.1"/>
    </source>
</evidence>
<dbReference type="InterPro" id="IPR037197">
    <property type="entry name" value="WWE_dom_sf"/>
</dbReference>
<protein>
    <recommendedName>
        <fullName evidence="2">WWE domain-containing protein</fullName>
    </recommendedName>
</protein>
<reference evidence="3" key="1">
    <citation type="submission" date="2023-08" db="EMBL/GenBank/DDBJ databases">
        <authorList>
            <person name="Chen Y."/>
            <person name="Shah S."/>
            <person name="Dougan E. K."/>
            <person name="Thang M."/>
            <person name="Chan C."/>
        </authorList>
    </citation>
    <scope>NUCLEOTIDE SEQUENCE</scope>
</reference>
<dbReference type="EMBL" id="CAUJNA010003637">
    <property type="protein sequence ID" value="CAJ1406563.1"/>
    <property type="molecule type" value="Genomic_DNA"/>
</dbReference>
<dbReference type="InterPro" id="IPR036339">
    <property type="entry name" value="PUB-like_dom_sf"/>
</dbReference>
<dbReference type="AlphaFoldDB" id="A0AA36JHZ6"/>
<evidence type="ECO:0000313" key="4">
    <source>
        <dbReference type="Proteomes" id="UP001178507"/>
    </source>
</evidence>
<sequence>MAELARWQWDDAGTWRDFAEQCQAQMEAAHQRRERSIELEIPPFGTFRMDLQKLTQSTVRGRNPGYEREIRRQVRKIELGYFLLGYEGEICASDSLVDCMEDIEVLEKLAKVLRRISEEPEEFTFRSLNLVDDEFRDNLGSNEEAQQFLEELGFELIEEEPQQFLVYMQEQVEGIRAAQKDVEGRLRKLGVVKKDSNVESNVESNAVESNTVAESNTVESNKVETNLPSNPMQQVASPMMAPAAAESATPASCEVQVVLPSGETRKIELLGDATLEQFLEAVKAAVPGLRLPCIKQQEQQEQWPRLEASLSGGKDKKRKGKGKGGSSKKGGKWNSAHRAPEPPKTENTMPESADPVMHQAPMLDMCLAAEPGAQAWSEPLEGLPER</sequence>
<proteinExistence type="predicted"/>
<keyword evidence="4" id="KW-1185">Reference proteome</keyword>